<keyword evidence="4" id="KW-0648">Protein biosynthesis</keyword>
<dbReference type="InterPro" id="IPR036388">
    <property type="entry name" value="WH-like_DNA-bd_sf"/>
</dbReference>
<dbReference type="InterPro" id="IPR036390">
    <property type="entry name" value="WH_DNA-bd_sf"/>
</dbReference>
<evidence type="ECO:0000256" key="1">
    <source>
        <dbReference type="ARBA" id="ARBA00022598"/>
    </source>
</evidence>
<dbReference type="Pfam" id="PF21715">
    <property type="entry name" value="CggR_N"/>
    <property type="match status" value="1"/>
</dbReference>
<evidence type="ECO:0000259" key="5">
    <source>
        <dbReference type="Pfam" id="PF14544"/>
    </source>
</evidence>
<dbReference type="KEGG" id="mear:Mpt1_c03900"/>
<evidence type="ECO:0000313" key="7">
    <source>
        <dbReference type="EMBL" id="AIZ56284.1"/>
    </source>
</evidence>
<dbReference type="Gene3D" id="3.30.1360.30">
    <property type="entry name" value="GAD-like domain"/>
    <property type="match status" value="1"/>
</dbReference>
<evidence type="ECO:0008006" key="9">
    <source>
        <dbReference type="Google" id="ProtNLM"/>
    </source>
</evidence>
<dbReference type="SUPFAM" id="SSF46785">
    <property type="entry name" value="Winged helix' DNA-binding domain"/>
    <property type="match status" value="1"/>
</dbReference>
<evidence type="ECO:0000256" key="4">
    <source>
        <dbReference type="ARBA" id="ARBA00022917"/>
    </source>
</evidence>
<dbReference type="GO" id="GO:0004812">
    <property type="term" value="F:aminoacyl-tRNA ligase activity"/>
    <property type="evidence" value="ECO:0007669"/>
    <property type="project" value="InterPro"/>
</dbReference>
<dbReference type="STRING" id="1577791.Mpt1_c03900"/>
<dbReference type="GO" id="GO:0005737">
    <property type="term" value="C:cytoplasm"/>
    <property type="evidence" value="ECO:0007669"/>
    <property type="project" value="InterPro"/>
</dbReference>
<feature type="domain" description="DUF4443" evidence="5">
    <location>
        <begin position="96"/>
        <end position="194"/>
    </location>
</feature>
<keyword evidence="2" id="KW-0547">Nucleotide-binding</keyword>
<sequence length="194" mass="21290">MKIIEVPQFGPMFRFSDANIYWALHLLSDGRRIGRKKLSEMVGVGEGSMRKIIDTLKNWNYVIVRQTGITITKSGQAFLSQIPIRVVDVELGDSTVGSFSQSVLVMGVADRVYNGMQQRDAGIKVGATGCTTVVIRDGALMIPPDWNVDERNPELAYKIRKETGITQNDAIIVGSADTKMLAVEAAINAAFELI</sequence>
<dbReference type="EMBL" id="CP010070">
    <property type="protein sequence ID" value="AIZ56284.1"/>
    <property type="molecule type" value="Genomic_DNA"/>
</dbReference>
<dbReference type="Pfam" id="PF14544">
    <property type="entry name" value="DUF4443"/>
    <property type="match status" value="1"/>
</dbReference>
<protein>
    <recommendedName>
        <fullName evidence="9">DUF4443 domain-containing protein</fullName>
    </recommendedName>
</protein>
<keyword evidence="3" id="KW-0067">ATP-binding</keyword>
<evidence type="ECO:0000256" key="2">
    <source>
        <dbReference type="ARBA" id="ARBA00022741"/>
    </source>
</evidence>
<keyword evidence="8" id="KW-1185">Reference proteome</keyword>
<dbReference type="GO" id="GO:0006412">
    <property type="term" value="P:translation"/>
    <property type="evidence" value="ECO:0007669"/>
    <property type="project" value="UniProtKB-KW"/>
</dbReference>
<dbReference type="InterPro" id="IPR029349">
    <property type="entry name" value="DUF4443"/>
</dbReference>
<dbReference type="Gene3D" id="1.10.10.10">
    <property type="entry name" value="Winged helix-like DNA-binding domain superfamily/Winged helix DNA-binding domain"/>
    <property type="match status" value="1"/>
</dbReference>
<proteinExistence type="predicted"/>
<dbReference type="GO" id="GO:0005524">
    <property type="term" value="F:ATP binding"/>
    <property type="evidence" value="ECO:0007669"/>
    <property type="project" value="UniProtKB-KW"/>
</dbReference>
<dbReference type="Proteomes" id="UP000030787">
    <property type="component" value="Chromosome"/>
</dbReference>
<evidence type="ECO:0000259" key="6">
    <source>
        <dbReference type="Pfam" id="PF21715"/>
    </source>
</evidence>
<gene>
    <name evidence="7" type="ORF">Mpt1_c03900</name>
</gene>
<dbReference type="SUPFAM" id="SSF55261">
    <property type="entry name" value="GAD domain-like"/>
    <property type="match status" value="1"/>
</dbReference>
<accession>A0A0A7LB33</accession>
<keyword evidence="1" id="KW-0436">Ligase</keyword>
<dbReference type="AlphaFoldDB" id="A0A0A7LB33"/>
<reference evidence="7 8" key="1">
    <citation type="journal article" date="2014" name="Appl. Environ. Microbiol.">
        <title>Comparative Genome Analysis of 'Candidatus Methanoplasma termitum' Indicates a New Mode of Energy Metabolism in the Seventh Order of Methanogens.</title>
        <authorList>
            <person name="Lang K."/>
            <person name="Schuldes J."/>
            <person name="Klingl A."/>
            <person name="Poehlein A."/>
            <person name="Daniel R."/>
            <person name="Brune A."/>
        </authorList>
    </citation>
    <scope>NUCLEOTIDE SEQUENCE [LARGE SCALE GENOMIC DNA]</scope>
    <source>
        <strain evidence="8">Mpt1</strain>
    </source>
</reference>
<evidence type="ECO:0000256" key="3">
    <source>
        <dbReference type="ARBA" id="ARBA00022840"/>
    </source>
</evidence>
<dbReference type="HOGENOM" id="CLU_114386_0_0_2"/>
<evidence type="ECO:0000313" key="8">
    <source>
        <dbReference type="Proteomes" id="UP000030787"/>
    </source>
</evidence>
<dbReference type="InterPro" id="IPR004115">
    <property type="entry name" value="GAD-like_sf"/>
</dbReference>
<feature type="domain" description="CggR N-terminal DNA binding" evidence="6">
    <location>
        <begin position="24"/>
        <end position="82"/>
    </location>
</feature>
<name>A0A0A7LB33_9ARCH</name>
<organism evidence="7 8">
    <name type="scientific">Candidatus Methanoplasma termitum</name>
    <dbReference type="NCBI Taxonomy" id="1577791"/>
    <lineage>
        <taxon>Archaea</taxon>
        <taxon>Methanobacteriati</taxon>
        <taxon>Thermoplasmatota</taxon>
        <taxon>Thermoplasmata</taxon>
        <taxon>Methanomassiliicoccales</taxon>
        <taxon>Methanomassiliicoccaceae</taxon>
        <taxon>Candidatus Methanoplasma</taxon>
    </lineage>
</organism>
<dbReference type="InterPro" id="IPR048715">
    <property type="entry name" value="CggR_N"/>
</dbReference>